<keyword evidence="3" id="KW-0413">Isomerase</keyword>
<dbReference type="GO" id="GO:0016853">
    <property type="term" value="F:isomerase activity"/>
    <property type="evidence" value="ECO:0007669"/>
    <property type="project" value="UniProtKB-KW"/>
</dbReference>
<sequence length="239" mass="25932">MNQYVVEPAALTTVPVVGSDAVFPVRRVYCIGRNYADHALEMGVDPREEPPFFFCKPTDTVVSNAHGPVEVAFPPLTENFHHEVELVVAIGEGGKDIAVEHAARHVWGYAVGVDLTRRDLQLAMRHSGKPWEIGKTFERCAPIGRITPKAAVGALTSGKIALTVDGELRQESDLSKLIWPVDDIIAILSTYFTLAPGDLIFTGTPHGVNRLEAGNALHATFDGLDDLHINIVGAHKELA</sequence>
<dbReference type="GO" id="GO:0018773">
    <property type="term" value="F:acetylpyruvate hydrolase activity"/>
    <property type="evidence" value="ECO:0007669"/>
    <property type="project" value="TreeGrafter"/>
</dbReference>
<keyword evidence="4" id="KW-1185">Reference proteome</keyword>
<dbReference type="Proteomes" id="UP000406256">
    <property type="component" value="Unassembled WGS sequence"/>
</dbReference>
<evidence type="ECO:0000259" key="2">
    <source>
        <dbReference type="Pfam" id="PF01557"/>
    </source>
</evidence>
<evidence type="ECO:0000313" key="3">
    <source>
        <dbReference type="EMBL" id="VVE31077.1"/>
    </source>
</evidence>
<dbReference type="OrthoDB" id="9805307at2"/>
<dbReference type="GO" id="GO:0046872">
    <property type="term" value="F:metal ion binding"/>
    <property type="evidence" value="ECO:0007669"/>
    <property type="project" value="UniProtKB-KW"/>
</dbReference>
<dbReference type="InterPro" id="IPR011234">
    <property type="entry name" value="Fumarylacetoacetase-like_C"/>
</dbReference>
<dbReference type="Pfam" id="PF01557">
    <property type="entry name" value="FAA_hydrolase"/>
    <property type="match status" value="1"/>
</dbReference>
<dbReference type="AlphaFoldDB" id="A0A5E4X436"/>
<protein>
    <submittedName>
        <fullName evidence="3">5-carboxymethyl-2-hydroxymuconate isomerase</fullName>
    </submittedName>
</protein>
<name>A0A5E4X436_9BURK</name>
<dbReference type="EMBL" id="CABPSB010000014">
    <property type="protein sequence ID" value="VVE31077.1"/>
    <property type="molecule type" value="Genomic_DNA"/>
</dbReference>
<reference evidence="3 4" key="1">
    <citation type="submission" date="2019-08" db="EMBL/GenBank/DDBJ databases">
        <authorList>
            <person name="Peeters C."/>
        </authorList>
    </citation>
    <scope>NUCLEOTIDE SEQUENCE [LARGE SCALE GENOMIC DNA]</scope>
    <source>
        <strain evidence="3 4">LMG 31108</strain>
    </source>
</reference>
<proteinExistence type="predicted"/>
<feature type="domain" description="Fumarylacetoacetase-like C-terminal" evidence="2">
    <location>
        <begin position="28"/>
        <end position="227"/>
    </location>
</feature>
<dbReference type="PANTHER" id="PTHR11820:SF90">
    <property type="entry name" value="FLUTATHIONE S-TRANSFERASE"/>
    <property type="match status" value="1"/>
</dbReference>
<dbReference type="InterPro" id="IPR036663">
    <property type="entry name" value="Fumarylacetoacetase_C_sf"/>
</dbReference>
<dbReference type="PANTHER" id="PTHR11820">
    <property type="entry name" value="ACYLPYRUVASE"/>
    <property type="match status" value="1"/>
</dbReference>
<dbReference type="Gene3D" id="3.90.850.10">
    <property type="entry name" value="Fumarylacetoacetase-like, C-terminal domain"/>
    <property type="match status" value="1"/>
</dbReference>
<organism evidence="3 4">
    <name type="scientific">Pandoraea anhela</name>
    <dbReference type="NCBI Taxonomy" id="2508295"/>
    <lineage>
        <taxon>Bacteria</taxon>
        <taxon>Pseudomonadati</taxon>
        <taxon>Pseudomonadota</taxon>
        <taxon>Betaproteobacteria</taxon>
        <taxon>Burkholderiales</taxon>
        <taxon>Burkholderiaceae</taxon>
        <taxon>Pandoraea</taxon>
    </lineage>
</organism>
<evidence type="ECO:0000256" key="1">
    <source>
        <dbReference type="ARBA" id="ARBA00022723"/>
    </source>
</evidence>
<keyword evidence="1" id="KW-0479">Metal-binding</keyword>
<dbReference type="RefSeq" id="WP_150670215.1">
    <property type="nucleotide sequence ID" value="NZ_CABPSB010000014.1"/>
</dbReference>
<gene>
    <name evidence="3" type="ORF">PAN31108_03633</name>
</gene>
<evidence type="ECO:0000313" key="4">
    <source>
        <dbReference type="Proteomes" id="UP000406256"/>
    </source>
</evidence>
<dbReference type="SUPFAM" id="SSF56529">
    <property type="entry name" value="FAH"/>
    <property type="match status" value="1"/>
</dbReference>
<accession>A0A5E4X436</accession>